<evidence type="ECO:0000313" key="3">
    <source>
        <dbReference type="Proteomes" id="UP000696184"/>
    </source>
</evidence>
<proteinExistence type="predicted"/>
<feature type="domain" description="Methyltransferase FkbM" evidence="1">
    <location>
        <begin position="45"/>
        <end position="192"/>
    </location>
</feature>
<reference evidence="2 3" key="1">
    <citation type="submission" date="2020-08" db="EMBL/GenBank/DDBJ databases">
        <title>Description of Xenorhabdus lircayensis sp. nov., the symbiotic bacterium associated with the entomopathogenic nematode Steirnernema unicornum.</title>
        <authorList>
            <person name="Castaneda-Alvarez C."/>
            <person name="Prodan S."/>
            <person name="Zamorano A."/>
            <person name="San-Blas E."/>
            <person name="Aballay E."/>
        </authorList>
    </citation>
    <scope>NUCLEOTIDE SEQUENCE [LARGE SCALE GENOMIC DNA]</scope>
    <source>
        <strain evidence="2 3">VLS</strain>
    </source>
</reference>
<dbReference type="InterPro" id="IPR029063">
    <property type="entry name" value="SAM-dependent_MTases_sf"/>
</dbReference>
<keyword evidence="2" id="KW-0489">Methyltransferase</keyword>
<evidence type="ECO:0000313" key="2">
    <source>
        <dbReference type="EMBL" id="MBI6547784.1"/>
    </source>
</evidence>
<keyword evidence="2" id="KW-0808">Transferase</keyword>
<dbReference type="InterPro" id="IPR006342">
    <property type="entry name" value="FkbM_mtfrase"/>
</dbReference>
<dbReference type="Gene3D" id="3.40.50.150">
    <property type="entry name" value="Vaccinia Virus protein VP39"/>
    <property type="match status" value="1"/>
</dbReference>
<gene>
    <name evidence="2" type="ORF">H8A87_03355</name>
</gene>
<dbReference type="PANTHER" id="PTHR36973">
    <property type="entry name" value="SLL1456 PROTEIN-RELATED"/>
    <property type="match status" value="1"/>
</dbReference>
<dbReference type="EMBL" id="JACOII010000020">
    <property type="protein sequence ID" value="MBI6547784.1"/>
    <property type="molecule type" value="Genomic_DNA"/>
</dbReference>
<protein>
    <submittedName>
        <fullName evidence="2">FkbM family methyltransferase</fullName>
    </submittedName>
</protein>
<keyword evidence="3" id="KW-1185">Reference proteome</keyword>
<dbReference type="InterPro" id="IPR053188">
    <property type="entry name" value="FkbM_Methyltransferase"/>
</dbReference>
<dbReference type="GO" id="GO:0008168">
    <property type="term" value="F:methyltransferase activity"/>
    <property type="evidence" value="ECO:0007669"/>
    <property type="project" value="UniProtKB-KW"/>
</dbReference>
<sequence length="307" mass="36045">MAIKPLIELYKNITKENRNINIVDIGAANFDTTENNYNEIIESYPFKIYGFEPNPDEFEKLKKNKDVRITYFPYAIGDGGVHKLSICQIPGCSSILIPNLEEMSKYKSFSEWMLVVDEHIVQTKRLDEIDDIKYIDLYEIDIQGCEYLALYNSLEKLKDTLVIECEVEFVEQYIGQPRFSEIEILLRSQGFNFVKFMGYGTRPLEPITINKDPFIYGNQWIWSDALFIRDINEWDSMPNEKLCVLAIILAESYKLYDFSYKAISIIDKRNNTEHSNIFLKWLNENITDKLEIDSTDYSQLIFNKIQD</sequence>
<dbReference type="PANTHER" id="PTHR36973:SF4">
    <property type="entry name" value="NODULATION PROTEIN"/>
    <property type="match status" value="1"/>
</dbReference>
<comment type="caution">
    <text evidence="2">The sequence shown here is derived from an EMBL/GenBank/DDBJ whole genome shotgun (WGS) entry which is preliminary data.</text>
</comment>
<accession>A0ABS0U1Q9</accession>
<name>A0ABS0U1Q9_9GAMM</name>
<organism evidence="2 3">
    <name type="scientific">Xenorhabdus lircayensis</name>
    <dbReference type="NCBI Taxonomy" id="2763499"/>
    <lineage>
        <taxon>Bacteria</taxon>
        <taxon>Pseudomonadati</taxon>
        <taxon>Pseudomonadota</taxon>
        <taxon>Gammaproteobacteria</taxon>
        <taxon>Enterobacterales</taxon>
        <taxon>Morganellaceae</taxon>
        <taxon>Xenorhabdus</taxon>
    </lineage>
</organism>
<dbReference type="Pfam" id="PF05050">
    <property type="entry name" value="Methyltransf_21"/>
    <property type="match status" value="1"/>
</dbReference>
<dbReference type="SUPFAM" id="SSF53335">
    <property type="entry name" value="S-adenosyl-L-methionine-dependent methyltransferases"/>
    <property type="match status" value="1"/>
</dbReference>
<dbReference type="GO" id="GO:0032259">
    <property type="term" value="P:methylation"/>
    <property type="evidence" value="ECO:0007669"/>
    <property type="project" value="UniProtKB-KW"/>
</dbReference>
<dbReference type="RefSeq" id="WP_198688581.1">
    <property type="nucleotide sequence ID" value="NZ_CAWPUD010000017.1"/>
</dbReference>
<evidence type="ECO:0000259" key="1">
    <source>
        <dbReference type="Pfam" id="PF05050"/>
    </source>
</evidence>
<dbReference type="Proteomes" id="UP000696184">
    <property type="component" value="Unassembled WGS sequence"/>
</dbReference>